<comment type="similarity">
    <text evidence="2">Belongs to the lipase maturation factor family.</text>
</comment>
<dbReference type="Proteomes" id="UP000072904">
    <property type="component" value="Chromosome 1"/>
</dbReference>
<proteinExistence type="inferred from homology"/>
<evidence type="ECO:0000256" key="7">
    <source>
        <dbReference type="SAM" id="Coils"/>
    </source>
</evidence>
<dbReference type="GO" id="GO:0051604">
    <property type="term" value="P:protein maturation"/>
    <property type="evidence" value="ECO:0007669"/>
    <property type="project" value="InterPro"/>
</dbReference>
<keyword evidence="4" id="KW-0256">Endoplasmic reticulum</keyword>
<evidence type="ECO:0000313" key="12">
    <source>
        <dbReference type="Proteomes" id="UP000072904"/>
    </source>
</evidence>
<evidence type="ECO:0000256" key="8">
    <source>
        <dbReference type="SAM" id="Phobius"/>
    </source>
</evidence>
<dbReference type="Pfam" id="PF25179">
    <property type="entry name" value="LMF1_C"/>
    <property type="match status" value="1"/>
</dbReference>
<feature type="transmembrane region" description="Helical" evidence="8">
    <location>
        <begin position="123"/>
        <end position="144"/>
    </location>
</feature>
<dbReference type="AlphaFoldDB" id="A0A077XZW4"/>
<dbReference type="PANTHER" id="PTHR14463">
    <property type="entry name" value="LIPASE MATURATION FACTOR"/>
    <property type="match status" value="1"/>
</dbReference>
<keyword evidence="7" id="KW-0175">Coiled coil</keyword>
<evidence type="ECO:0000256" key="2">
    <source>
        <dbReference type="ARBA" id="ARBA00005512"/>
    </source>
</evidence>
<organism evidence="11 12">
    <name type="scientific">Plasmodium yoelii</name>
    <dbReference type="NCBI Taxonomy" id="5861"/>
    <lineage>
        <taxon>Eukaryota</taxon>
        <taxon>Sar</taxon>
        <taxon>Alveolata</taxon>
        <taxon>Apicomplexa</taxon>
        <taxon>Aconoidasida</taxon>
        <taxon>Haemosporida</taxon>
        <taxon>Plasmodiidae</taxon>
        <taxon>Plasmodium</taxon>
        <taxon>Plasmodium (Vinckeia)</taxon>
    </lineage>
</organism>
<dbReference type="VEuPathDB" id="PlasmoDB:PY04881"/>
<feature type="domain" description="Lipase maturation factor 1/2 N-terminal" evidence="9">
    <location>
        <begin position="179"/>
        <end position="334"/>
    </location>
</feature>
<evidence type="ECO:0000259" key="10">
    <source>
        <dbReference type="Pfam" id="PF25179"/>
    </source>
</evidence>
<evidence type="ECO:0000256" key="6">
    <source>
        <dbReference type="ARBA" id="ARBA00023136"/>
    </source>
</evidence>
<dbReference type="VEuPathDB" id="PlasmoDB:PYYM_0112600"/>
<feature type="transmembrane region" description="Helical" evidence="8">
    <location>
        <begin position="149"/>
        <end position="170"/>
    </location>
</feature>
<evidence type="ECO:0000256" key="1">
    <source>
        <dbReference type="ARBA" id="ARBA00004477"/>
    </source>
</evidence>
<dbReference type="PANTHER" id="PTHR14463:SF10">
    <property type="entry name" value="LIPASE MATURATION FACTOR 1"/>
    <property type="match status" value="1"/>
</dbReference>
<evidence type="ECO:0000259" key="9">
    <source>
        <dbReference type="Pfam" id="PF06762"/>
    </source>
</evidence>
<dbReference type="VEuPathDB" id="PlasmoDB:PY01670"/>
<dbReference type="InterPro" id="IPR057434">
    <property type="entry name" value="LMF1/2_N"/>
</dbReference>
<evidence type="ECO:0000313" key="11">
    <source>
        <dbReference type="EMBL" id="CDU15961.1"/>
    </source>
</evidence>
<dbReference type="Pfam" id="PF06762">
    <property type="entry name" value="LMF1"/>
    <property type="match status" value="1"/>
</dbReference>
<feature type="transmembrane region" description="Helical" evidence="8">
    <location>
        <begin position="65"/>
        <end position="82"/>
    </location>
</feature>
<gene>
    <name evidence="11" type="ORF">PYYM_0112600</name>
</gene>
<name>A0A077XZW4_PLAYE</name>
<dbReference type="VEuPathDB" id="PlasmoDB:PY17X_0113200"/>
<feature type="transmembrane region" description="Helical" evidence="8">
    <location>
        <begin position="619"/>
        <end position="637"/>
    </location>
</feature>
<reference evidence="11 12" key="1">
    <citation type="journal article" date="2014" name="BMC Biol.">
        <title>A comprehensive evaluation of rodent malaria parasite genomes and gene expression.</title>
        <authorList>
            <person name="Otto T.D."/>
            <person name="Bohme U."/>
            <person name="Jackson A.P."/>
            <person name="Hunt M."/>
            <person name="Franke-Fayard B."/>
            <person name="Hoeijmakers W.A."/>
            <person name="Religa A.A."/>
            <person name="Robertson L."/>
            <person name="Sanders M."/>
            <person name="Ogun S.A."/>
            <person name="Cunningham D."/>
            <person name="Erhart A."/>
            <person name="Billker O."/>
            <person name="Khan S.M."/>
            <person name="Stunnenberg H.G."/>
            <person name="Langhorne J."/>
            <person name="Holder A.A."/>
            <person name="Waters A.P."/>
            <person name="Newbold C.I."/>
            <person name="Pain A."/>
            <person name="Berriman M."/>
            <person name="Janse C.J."/>
        </authorList>
    </citation>
    <scope>NUCLEOTIDE SEQUENCE [LARGE SCALE GENOMIC DNA]</scope>
    <source>
        <strain evidence="11 12">YM</strain>
    </source>
</reference>
<feature type="transmembrane region" description="Helical" evidence="8">
    <location>
        <begin position="587"/>
        <end position="607"/>
    </location>
</feature>
<feature type="domain" description="Lipase maturation factor 1/2 C-terminal" evidence="10">
    <location>
        <begin position="652"/>
        <end position="797"/>
    </location>
</feature>
<sequence>MDDDFRDPTKLMINSKEIDKVKAFSKIKNSINNIFKQIFYNDNNNNSYIYKVKGIESTFWCSQIIYTRIVLLACFFSFVVSWKQNAALIGENGLTPAKEFLENLFDELKNYDLWTKFQKFHSLFWFIPTTDLAINLLAILGMVLSAGALLLNCINVISVLIIYILLQSIYSIGNVWFNYSFEIELLELVFLCLFIVPLTQNSVKNKYSTTFLIKYVCRFFVFKVLLGTSLIRFRNTDVWGKLEGKYYLYETQPLPTIISYFFHSYKFLSKCDNLFCILCECVFSFFLLFPIRSFRIIGGTLIFFYCILNFLNQNSYLFYFLLLAPLMYCFDDKILLHFFFKSKKNKIINIIIDKIKNKHKSRRYFKSFDIFYFMGLNEDEIYNMYDSYFNIDYINSQNGLNITQKNNIQDSDEEDEKGNGEYDYNDEEKVFLKYDNSQKNGIYFNNKKKYNNNNNNNFFQDIKKDIYNIYNWIFKQKGLSYILISYNISKDVFINIVGSLVIFIFNCLAVCLIKIYNNIDSHEDGIQMGISILFITYFSLLLIYSLYLFLFTKNYIAHFISQISLLLSTVLIYSYKIFIDGFSDKYYSFLFLFQLLFLFILSAFYLNNKKFIYKYLSQYFYFILFAHFIYSFLQNILSPNQIMNETINNFELMNIYGSFGQINKTRHEIIIQGTNTKKIDNNTIWENIEFNCKPDNNIKNLCFPIKFIYGFIPIIYIDRLDWHFNSLGYQNNKNILENKWFKTFLIKLSQNDKQINSLLYKNPLNFNDNNNLETTISLKVLNAVYNFSHKKGSEWWDVSSSDTIIEPKDIPYKELDTKSKKNNKLTASLISFDNKYNDNIKNEEKKNEEKKETNYMLRQNIRDIQTKYQKAIEKNHEKKKKNYLNKIKKNNQNNNQDFLASQINKQIRRHILLPQISKNKNVYLKNGIMNNKVNNILNHYSPSLLKIQTASEFYDPIKNIKYYDHSGKFGNKKYKYYDHSGKFGNKKYKFYDHSGKFGNKKYKFYKPNIEKNTIEENVNYFKDNLNDQNLEIADTLKKTIDNAINSSYANFDALNYYSDKINKLGMLENYNDQNKLIPNYIFQENTLMNHPQNNANDDGVYLIEAISENIDKDGIQNFF</sequence>
<feature type="transmembrane region" description="Helical" evidence="8">
    <location>
        <begin position="556"/>
        <end position="575"/>
    </location>
</feature>
<keyword evidence="3 8" id="KW-0812">Transmembrane</keyword>
<evidence type="ECO:0000256" key="5">
    <source>
        <dbReference type="ARBA" id="ARBA00022989"/>
    </source>
</evidence>
<dbReference type="GO" id="GO:0005789">
    <property type="term" value="C:endoplasmic reticulum membrane"/>
    <property type="evidence" value="ECO:0007669"/>
    <property type="project" value="UniProtKB-SubCell"/>
</dbReference>
<evidence type="ECO:0000256" key="4">
    <source>
        <dbReference type="ARBA" id="ARBA00022824"/>
    </source>
</evidence>
<dbReference type="VEuPathDB" id="PlasmoDB:Py17XNL_000104786"/>
<evidence type="ECO:0000256" key="3">
    <source>
        <dbReference type="ARBA" id="ARBA00022692"/>
    </source>
</evidence>
<keyword evidence="5 8" id="KW-1133">Transmembrane helix</keyword>
<feature type="transmembrane region" description="Helical" evidence="8">
    <location>
        <begin position="267"/>
        <end position="289"/>
    </location>
</feature>
<dbReference type="InterPro" id="IPR009613">
    <property type="entry name" value="LMF"/>
</dbReference>
<comment type="subcellular location">
    <subcellularLocation>
        <location evidence="1">Endoplasmic reticulum membrane</location>
        <topology evidence="1">Multi-pass membrane protein</topology>
    </subcellularLocation>
</comment>
<feature type="transmembrane region" description="Helical" evidence="8">
    <location>
        <begin position="176"/>
        <end position="199"/>
    </location>
</feature>
<feature type="transmembrane region" description="Helical" evidence="8">
    <location>
        <begin position="528"/>
        <end position="549"/>
    </location>
</feature>
<keyword evidence="6 8" id="KW-0472">Membrane</keyword>
<accession>A0A077XZW4</accession>
<feature type="transmembrane region" description="Helical" evidence="8">
    <location>
        <begin position="492"/>
        <end position="516"/>
    </location>
</feature>
<feature type="transmembrane region" description="Helical" evidence="8">
    <location>
        <begin position="211"/>
        <end position="231"/>
    </location>
</feature>
<dbReference type="InterPro" id="IPR057433">
    <property type="entry name" value="LMF1/2_C"/>
</dbReference>
<protein>
    <submittedName>
        <fullName evidence="11">Rhoptry protein, putative</fullName>
    </submittedName>
</protein>
<feature type="coiled-coil region" evidence="7">
    <location>
        <begin position="833"/>
        <end position="893"/>
    </location>
</feature>
<dbReference type="EMBL" id="LK934629">
    <property type="protein sequence ID" value="CDU15961.1"/>
    <property type="molecule type" value="Genomic_DNA"/>
</dbReference>